<evidence type="ECO:0000313" key="3">
    <source>
        <dbReference type="Proteomes" id="UP001521150"/>
    </source>
</evidence>
<keyword evidence="1" id="KW-0732">Signal</keyword>
<gene>
    <name evidence="2" type="ORF">LWC34_08930</name>
</gene>
<keyword evidence="3" id="KW-1185">Reference proteome</keyword>
<comment type="caution">
    <text evidence="2">The sequence shown here is derived from an EMBL/GenBank/DDBJ whole genome shotgun (WGS) entry which is preliminary data.</text>
</comment>
<accession>A0ABS8Z8F6</accession>
<dbReference type="InterPro" id="IPR005297">
    <property type="entry name" value="Lipoprotein_repeat"/>
</dbReference>
<dbReference type="Pfam" id="PF03640">
    <property type="entry name" value="Lipoprotein_15"/>
    <property type="match status" value="2"/>
</dbReference>
<feature type="signal peptide" evidence="1">
    <location>
        <begin position="1"/>
        <end position="19"/>
    </location>
</feature>
<proteinExistence type="predicted"/>
<feature type="chain" id="PRO_5045051052" description="Lipoprotein" evidence="1">
    <location>
        <begin position="20"/>
        <end position="266"/>
    </location>
</feature>
<evidence type="ECO:0000313" key="2">
    <source>
        <dbReference type="EMBL" id="MCE7002951.1"/>
    </source>
</evidence>
<name>A0ABS8Z8F6_9PSEU</name>
<dbReference type="PANTHER" id="PTHR39335:SF1">
    <property type="entry name" value="BLL4220 PROTEIN"/>
    <property type="match status" value="1"/>
</dbReference>
<dbReference type="PROSITE" id="PS51257">
    <property type="entry name" value="PROKAR_LIPOPROTEIN"/>
    <property type="match status" value="1"/>
</dbReference>
<evidence type="ECO:0000256" key="1">
    <source>
        <dbReference type="SAM" id="SignalP"/>
    </source>
</evidence>
<dbReference type="EMBL" id="JAJVCN010000001">
    <property type="protein sequence ID" value="MCE7002951.1"/>
    <property type="molecule type" value="Genomic_DNA"/>
</dbReference>
<dbReference type="Proteomes" id="UP001521150">
    <property type="component" value="Unassembled WGS sequence"/>
</dbReference>
<protein>
    <recommendedName>
        <fullName evidence="4">Lipoprotein</fullName>
    </recommendedName>
</protein>
<dbReference type="RefSeq" id="WP_233724525.1">
    <property type="nucleotide sequence ID" value="NZ_JAJVCN010000001.1"/>
</dbReference>
<dbReference type="PANTHER" id="PTHR39335">
    <property type="entry name" value="BLL4220 PROTEIN"/>
    <property type="match status" value="1"/>
</dbReference>
<dbReference type="Gene3D" id="2.60.20.10">
    <property type="entry name" value="Crystallins"/>
    <property type="match status" value="1"/>
</dbReference>
<reference evidence="2 3" key="1">
    <citation type="submission" date="2021-12" db="EMBL/GenBank/DDBJ databases">
        <title>Genome sequence of Kibdelosporangium philippinense ATCC 49844.</title>
        <authorList>
            <person name="Fedorov E.A."/>
            <person name="Omeragic M."/>
            <person name="Shalygina K.F."/>
            <person name="Maclea K.S."/>
        </authorList>
    </citation>
    <scope>NUCLEOTIDE SEQUENCE [LARGE SCALE GENOMIC DNA]</scope>
    <source>
        <strain evidence="2 3">ATCC 49844</strain>
    </source>
</reference>
<sequence length="266" mass="27783">MARKPSVLVAALVAVGLTACTGQEPDQRDATDLAVEPQNNAAGLPQAGPLKLFGTAEMYNVPPDSTGWAQLQAGKVGALNSVLVDVKGMTLYRFDKDTADPPQSNCDGDCVTSWPPVLVAHNGRIFLTGVDKSDVGVVRRADGFLQVTVGGWPVYRHIDDKKPGDTKGQGVGKTWFGVTPTGKKAGAPAGATLFDAANFSEGSQDVGGQGCQNLDRPKVTSSVSASGWVTLWSEKGCTGRSLAVRGKVPDLTKARFDNLVASVSLD</sequence>
<evidence type="ECO:0008006" key="4">
    <source>
        <dbReference type="Google" id="ProtNLM"/>
    </source>
</evidence>
<organism evidence="2 3">
    <name type="scientific">Kibdelosporangium philippinense</name>
    <dbReference type="NCBI Taxonomy" id="211113"/>
    <lineage>
        <taxon>Bacteria</taxon>
        <taxon>Bacillati</taxon>
        <taxon>Actinomycetota</taxon>
        <taxon>Actinomycetes</taxon>
        <taxon>Pseudonocardiales</taxon>
        <taxon>Pseudonocardiaceae</taxon>
        <taxon>Kibdelosporangium</taxon>
    </lineage>
</organism>